<accession>A0A4R6QJQ7</accession>
<dbReference type="CDD" id="cd06553">
    <property type="entry name" value="ASCH_Ef3133_like"/>
    <property type="match status" value="1"/>
</dbReference>
<dbReference type="PANTHER" id="PTHR39203">
    <property type="entry name" value="CYTOPLASMIC PROTEIN-RELATED"/>
    <property type="match status" value="1"/>
</dbReference>
<proteinExistence type="predicted"/>
<dbReference type="InParanoid" id="A0A4R6QJQ7"/>
<dbReference type="OrthoDB" id="9807542at2"/>
<reference evidence="2 3" key="1">
    <citation type="submission" date="2019-03" db="EMBL/GenBank/DDBJ databases">
        <title>Genomic Encyclopedia of Type Strains, Phase IV (KMG-IV): sequencing the most valuable type-strain genomes for metagenomic binning, comparative biology and taxonomic classification.</title>
        <authorList>
            <person name="Goeker M."/>
        </authorList>
    </citation>
    <scope>NUCLEOTIDE SEQUENCE [LARGE SCALE GENOMIC DNA]</scope>
    <source>
        <strain evidence="2 3">DSM 16998</strain>
    </source>
</reference>
<dbReference type="RefSeq" id="WP_133702425.1">
    <property type="nucleotide sequence ID" value="NZ_SNXS01000005.1"/>
</dbReference>
<dbReference type="SUPFAM" id="SSF88697">
    <property type="entry name" value="PUA domain-like"/>
    <property type="match status" value="1"/>
</dbReference>
<dbReference type="InterPro" id="IPR015947">
    <property type="entry name" value="PUA-like_sf"/>
</dbReference>
<name>A0A4R6QJQ7_9BURK</name>
<dbReference type="AlphaFoldDB" id="A0A4R6QJQ7"/>
<dbReference type="Pfam" id="PF04266">
    <property type="entry name" value="ASCH"/>
    <property type="match status" value="1"/>
</dbReference>
<keyword evidence="3" id="KW-1185">Reference proteome</keyword>
<evidence type="ECO:0000313" key="3">
    <source>
        <dbReference type="Proteomes" id="UP000295361"/>
    </source>
</evidence>
<feature type="domain" description="ASCH" evidence="1">
    <location>
        <begin position="31"/>
        <end position="154"/>
    </location>
</feature>
<dbReference type="Proteomes" id="UP000295361">
    <property type="component" value="Unassembled WGS sequence"/>
</dbReference>
<sequence length="158" mass="17560">MPDIPASILPFWTEFEASVGGNVAHRFLEATYFDDNEPSANELAQLVLAGVKRATAGLVWTYELPGAVAPKVGDLTVVTDWQGTALCVIETTRIDVVPFDQVSEEFASTEGEGDGSLRYWREAHQAFFARECARIGREPHPQMPVLCERFQVIYRRAA</sequence>
<dbReference type="PANTHER" id="PTHR39203:SF1">
    <property type="entry name" value="CYTOPLASMIC PROTEIN"/>
    <property type="match status" value="1"/>
</dbReference>
<organism evidence="2 3">
    <name type="scientific">Roseateles toxinivorans</name>
    <dbReference type="NCBI Taxonomy" id="270368"/>
    <lineage>
        <taxon>Bacteria</taxon>
        <taxon>Pseudomonadati</taxon>
        <taxon>Pseudomonadota</taxon>
        <taxon>Betaproteobacteria</taxon>
        <taxon>Burkholderiales</taxon>
        <taxon>Sphaerotilaceae</taxon>
        <taxon>Roseateles</taxon>
    </lineage>
</organism>
<dbReference type="Gene3D" id="3.10.400.10">
    <property type="entry name" value="Sulfate adenylyltransferase"/>
    <property type="match status" value="1"/>
</dbReference>
<comment type="caution">
    <text evidence="2">The sequence shown here is derived from an EMBL/GenBank/DDBJ whole genome shotgun (WGS) entry which is preliminary data.</text>
</comment>
<dbReference type="InterPro" id="IPR009326">
    <property type="entry name" value="DUF984"/>
</dbReference>
<protein>
    <submittedName>
        <fullName evidence="2">Uncharacterized protein YhfF</fullName>
    </submittedName>
</protein>
<evidence type="ECO:0000313" key="2">
    <source>
        <dbReference type="EMBL" id="TDP63246.1"/>
    </source>
</evidence>
<evidence type="ECO:0000259" key="1">
    <source>
        <dbReference type="SMART" id="SM01022"/>
    </source>
</evidence>
<dbReference type="PIRSF" id="PIRSF021320">
    <property type="entry name" value="DUF984"/>
    <property type="match status" value="1"/>
</dbReference>
<dbReference type="EMBL" id="SNXS01000005">
    <property type="protein sequence ID" value="TDP63246.1"/>
    <property type="molecule type" value="Genomic_DNA"/>
</dbReference>
<dbReference type="InterPro" id="IPR007374">
    <property type="entry name" value="ASCH_domain"/>
</dbReference>
<gene>
    <name evidence="2" type="ORF">DES47_105250</name>
</gene>
<dbReference type="SMART" id="SM01022">
    <property type="entry name" value="ASCH"/>
    <property type="match status" value="1"/>
</dbReference>